<gene>
    <name evidence="1" type="ORF">GGR06_001623</name>
</gene>
<dbReference type="AlphaFoldDB" id="A0A840CUV2"/>
<comment type="caution">
    <text evidence="1">The sequence shown here is derived from an EMBL/GenBank/DDBJ whole genome shotgun (WGS) entry which is preliminary data.</text>
</comment>
<dbReference type="RefSeq" id="WP_148298295.1">
    <property type="nucleotide sequence ID" value="NZ_JACIER010000005.1"/>
</dbReference>
<keyword evidence="2" id="KW-1185">Reference proteome</keyword>
<proteinExistence type="predicted"/>
<accession>A0A840CUV2</accession>
<dbReference type="Pfam" id="PF18143">
    <property type="entry name" value="HAD_SAK_2"/>
    <property type="match status" value="1"/>
</dbReference>
<evidence type="ECO:0000313" key="2">
    <source>
        <dbReference type="Proteomes" id="UP000560658"/>
    </source>
</evidence>
<dbReference type="EMBL" id="JACIER010000005">
    <property type="protein sequence ID" value="MBB4043837.1"/>
    <property type="molecule type" value="Genomic_DNA"/>
</dbReference>
<protein>
    <submittedName>
        <fullName evidence="1">Uncharacterized protein</fullName>
    </submittedName>
</protein>
<reference evidence="1" key="1">
    <citation type="submission" date="2020-08" db="EMBL/GenBank/DDBJ databases">
        <title>Genomic Encyclopedia of Type Strains, Phase IV (KMG-IV): sequencing the most valuable type-strain genomes for metagenomic binning, comparative biology and taxonomic classification.</title>
        <authorList>
            <person name="Goeker M."/>
        </authorList>
    </citation>
    <scope>NUCLEOTIDE SEQUENCE [LARGE SCALE GENOMIC DNA]</scope>
    <source>
        <strain evidence="1">DSM 105720</strain>
    </source>
</reference>
<name>A0A840CUV2_9BACE</name>
<evidence type="ECO:0000313" key="1">
    <source>
        <dbReference type="EMBL" id="MBB4043837.1"/>
    </source>
</evidence>
<sequence length="157" mass="18080">MKVIFLDFDGVITTLKSKWHIDLEKCAIVKDICDATGAKIVISSSWRRYSLEQTIKAITDEERAFSNPPFPIPEYVIDVTSRMYGFKHGEKEKHCRLQRGNEIERWLSEHSDVTHYVILNDKSDMLLCQKENFIQTDACAGINESDKGKAIEILNKK</sequence>
<organism evidence="1 2">
    <name type="scientific">Bacteroides reticulotermitis</name>
    <dbReference type="NCBI Taxonomy" id="1133319"/>
    <lineage>
        <taxon>Bacteria</taxon>
        <taxon>Pseudomonadati</taxon>
        <taxon>Bacteroidota</taxon>
        <taxon>Bacteroidia</taxon>
        <taxon>Bacteroidales</taxon>
        <taxon>Bacteroidaceae</taxon>
        <taxon>Bacteroides</taxon>
    </lineage>
</organism>
<dbReference type="Proteomes" id="UP000560658">
    <property type="component" value="Unassembled WGS sequence"/>
</dbReference>